<evidence type="ECO:0000313" key="1">
    <source>
        <dbReference type="EMBL" id="KKL16031.1"/>
    </source>
</evidence>
<gene>
    <name evidence="1" type="ORF">LCGC14_2499680</name>
</gene>
<proteinExistence type="predicted"/>
<organism evidence="1">
    <name type="scientific">marine sediment metagenome</name>
    <dbReference type="NCBI Taxonomy" id="412755"/>
    <lineage>
        <taxon>unclassified sequences</taxon>
        <taxon>metagenomes</taxon>
        <taxon>ecological metagenomes</taxon>
    </lineage>
</organism>
<accession>A0A0F9DE22</accession>
<feature type="non-terminal residue" evidence="1">
    <location>
        <position position="23"/>
    </location>
</feature>
<dbReference type="EMBL" id="LAZR01039825">
    <property type="protein sequence ID" value="KKL16031.1"/>
    <property type="molecule type" value="Genomic_DNA"/>
</dbReference>
<sequence length="23" mass="2660">MTVWTMTLWEQGNPLLQWGVVIG</sequence>
<reference evidence="1" key="1">
    <citation type="journal article" date="2015" name="Nature">
        <title>Complex archaea that bridge the gap between prokaryotes and eukaryotes.</title>
        <authorList>
            <person name="Spang A."/>
            <person name="Saw J.H."/>
            <person name="Jorgensen S.L."/>
            <person name="Zaremba-Niedzwiedzka K."/>
            <person name="Martijn J."/>
            <person name="Lind A.E."/>
            <person name="van Eijk R."/>
            <person name="Schleper C."/>
            <person name="Guy L."/>
            <person name="Ettema T.J."/>
        </authorList>
    </citation>
    <scope>NUCLEOTIDE SEQUENCE</scope>
</reference>
<comment type="caution">
    <text evidence="1">The sequence shown here is derived from an EMBL/GenBank/DDBJ whole genome shotgun (WGS) entry which is preliminary data.</text>
</comment>
<protein>
    <submittedName>
        <fullName evidence="1">Uncharacterized protein</fullName>
    </submittedName>
</protein>
<dbReference type="AlphaFoldDB" id="A0A0F9DE22"/>
<name>A0A0F9DE22_9ZZZZ</name>